<evidence type="ECO:0000313" key="3">
    <source>
        <dbReference type="Proteomes" id="UP000053766"/>
    </source>
</evidence>
<dbReference type="Proteomes" id="UP000053766">
    <property type="component" value="Unassembled WGS sequence"/>
</dbReference>
<reference evidence="3" key="2">
    <citation type="journal article" date="2016" name="Sci. Rep.">
        <title>Dictyocaulus viviparus genome, variome and transcriptome elucidate lungworm biology and support future intervention.</title>
        <authorList>
            <person name="McNulty S.N."/>
            <person name="Strube C."/>
            <person name="Rosa B.A."/>
            <person name="Martin J.C."/>
            <person name="Tyagi R."/>
            <person name="Choi Y.J."/>
            <person name="Wang Q."/>
            <person name="Hallsworth Pepin K."/>
            <person name="Zhang X."/>
            <person name="Ozersky P."/>
            <person name="Wilson R.K."/>
            <person name="Sternberg P.W."/>
            <person name="Gasser R.B."/>
            <person name="Mitreva M."/>
        </authorList>
    </citation>
    <scope>NUCLEOTIDE SEQUENCE [LARGE SCALE GENOMIC DNA]</scope>
    <source>
        <strain evidence="3">HannoverDv2000</strain>
    </source>
</reference>
<dbReference type="OrthoDB" id="5869535at2759"/>
<proteinExistence type="predicted"/>
<dbReference type="AlphaFoldDB" id="A0A0D8XKP5"/>
<name>A0A0D8XKP5_DICVI</name>
<feature type="region of interest" description="Disordered" evidence="1">
    <location>
        <begin position="172"/>
        <end position="221"/>
    </location>
</feature>
<protein>
    <submittedName>
        <fullName evidence="2">Uncharacterized protein</fullName>
    </submittedName>
</protein>
<reference evidence="2 3" key="1">
    <citation type="submission" date="2013-11" db="EMBL/GenBank/DDBJ databases">
        <title>Draft genome of the bovine lungworm Dictyocaulus viviparus.</title>
        <authorList>
            <person name="Mitreva M."/>
        </authorList>
    </citation>
    <scope>NUCLEOTIDE SEQUENCE [LARGE SCALE GENOMIC DNA]</scope>
    <source>
        <strain evidence="2 3">HannoverDv2000</strain>
    </source>
</reference>
<sequence>MLHSLCRCEMNKVDDKNDIVIRDYRNTVFIYTSCNVLRRSLLGALFTAFENANLKAVEIIMMRPSHDVIKKSMIWKKNGRLPNDANETCVISLWRGDDVFKHTLNIIVQFCNTYAFHRGVDIIMTDSTKTTRREGQLWIDPLTSSLLPSIPITDDVDTTNAHASGNLNDMMTQTADFDDVPPIHNGQNSSMVPMQESSTADTIPLVHRRDSLQKSHTHPLP</sequence>
<evidence type="ECO:0000313" key="2">
    <source>
        <dbReference type="EMBL" id="KJH42911.1"/>
    </source>
</evidence>
<evidence type="ECO:0000256" key="1">
    <source>
        <dbReference type="SAM" id="MobiDB-lite"/>
    </source>
</evidence>
<organism evidence="2 3">
    <name type="scientific">Dictyocaulus viviparus</name>
    <name type="common">Bovine lungworm</name>
    <dbReference type="NCBI Taxonomy" id="29172"/>
    <lineage>
        <taxon>Eukaryota</taxon>
        <taxon>Metazoa</taxon>
        <taxon>Ecdysozoa</taxon>
        <taxon>Nematoda</taxon>
        <taxon>Chromadorea</taxon>
        <taxon>Rhabditida</taxon>
        <taxon>Rhabditina</taxon>
        <taxon>Rhabditomorpha</taxon>
        <taxon>Strongyloidea</taxon>
        <taxon>Metastrongylidae</taxon>
        <taxon>Dictyocaulus</taxon>
    </lineage>
</organism>
<keyword evidence="3" id="KW-1185">Reference proteome</keyword>
<gene>
    <name evidence="2" type="ORF">DICVIV_11092</name>
</gene>
<feature type="compositionally biased region" description="Polar residues" evidence="1">
    <location>
        <begin position="185"/>
        <end position="201"/>
    </location>
</feature>
<accession>A0A0D8XKP5</accession>
<dbReference type="EMBL" id="KN716611">
    <property type="protein sequence ID" value="KJH42911.1"/>
    <property type="molecule type" value="Genomic_DNA"/>
</dbReference>